<protein>
    <recommendedName>
        <fullName evidence="6">RagB/SusD domain-containing protein</fullName>
    </recommendedName>
</protein>
<name>A0ABQ1V3R4_9BACT</name>
<evidence type="ECO:0000256" key="4">
    <source>
        <dbReference type="ARBA" id="ARBA00023136"/>
    </source>
</evidence>
<organism evidence="7 8">
    <name type="scientific">Echinicola rosea</name>
    <dbReference type="NCBI Taxonomy" id="1807691"/>
    <lineage>
        <taxon>Bacteria</taxon>
        <taxon>Pseudomonadati</taxon>
        <taxon>Bacteroidota</taxon>
        <taxon>Cytophagia</taxon>
        <taxon>Cytophagales</taxon>
        <taxon>Cyclobacteriaceae</taxon>
        <taxon>Echinicola</taxon>
    </lineage>
</organism>
<dbReference type="EMBL" id="BMIU01000013">
    <property type="protein sequence ID" value="GGF37339.1"/>
    <property type="molecule type" value="Genomic_DNA"/>
</dbReference>
<evidence type="ECO:0000259" key="6">
    <source>
        <dbReference type="Pfam" id="PF07980"/>
    </source>
</evidence>
<keyword evidence="3" id="KW-0732">Signal</keyword>
<comment type="similarity">
    <text evidence="2">Belongs to the SusD family.</text>
</comment>
<evidence type="ECO:0000256" key="1">
    <source>
        <dbReference type="ARBA" id="ARBA00004442"/>
    </source>
</evidence>
<comment type="caution">
    <text evidence="7">The sequence shown here is derived from an EMBL/GenBank/DDBJ whole genome shotgun (WGS) entry which is preliminary data.</text>
</comment>
<dbReference type="InterPro" id="IPR012944">
    <property type="entry name" value="SusD_RagB_dom"/>
</dbReference>
<evidence type="ECO:0000256" key="3">
    <source>
        <dbReference type="ARBA" id="ARBA00022729"/>
    </source>
</evidence>
<sequence length="525" mass="59281">MSSSKTHNPRTVMKIFQYKLITLVTVLCLMTTFSCSEYLDAPLENQILAEGTDYSQSQNMVLMLNGAYAELYGFQWETFPLISVRGDDANPAGDQEPLFGTDTYDYDRSFWIYNSTWLNMYSDIIYWNGAMEEIQKYQEAGADAARASQYIAEIQVMKGYNLLQLARLWNNILIPEGSDPNALYDVELTAFNDVMQYISDMMDQAMPNLPNVHPNQRSDIRGGVTRYTALAIKALANLEMENYQGAADATGAIIESGEFMLETDYYQLFKIPGKLNNENILEFQYSDYGAESGTSDRFPWQVYGPQAVGWQPAVPGSSGGWGFWEPTEKYVKFMLDRNDRKRLQTTVLFTPDGISDIESDPDYANLPNWVSNVTPDGDVFGNAPRYRFLSGKHYLPTTQLTPGRFNYGENKNMIAIRYAEILLVHAEALVSGASSSVMSADEAVNAVRSRANLGSLSGVTLDEVLNEKFAEFGMEWGVRFFDLVRHDRTSELNYGGRTFQEGDRFLPYPLDQQDILPQLQDASNQ</sequence>
<keyword evidence="8" id="KW-1185">Reference proteome</keyword>
<dbReference type="Pfam" id="PF07980">
    <property type="entry name" value="SusD_RagB"/>
    <property type="match status" value="1"/>
</dbReference>
<proteinExistence type="inferred from homology"/>
<evidence type="ECO:0000313" key="7">
    <source>
        <dbReference type="EMBL" id="GGF37339.1"/>
    </source>
</evidence>
<gene>
    <name evidence="7" type="ORF">GCM10011339_27380</name>
</gene>
<keyword evidence="4" id="KW-0472">Membrane</keyword>
<evidence type="ECO:0000313" key="8">
    <source>
        <dbReference type="Proteomes" id="UP000647339"/>
    </source>
</evidence>
<dbReference type="PROSITE" id="PS51257">
    <property type="entry name" value="PROKAR_LIPOPROTEIN"/>
    <property type="match status" value="1"/>
</dbReference>
<feature type="domain" description="RagB/SusD" evidence="6">
    <location>
        <begin position="279"/>
        <end position="496"/>
    </location>
</feature>
<accession>A0ABQ1V3R4</accession>
<dbReference type="Gene3D" id="1.25.40.390">
    <property type="match status" value="1"/>
</dbReference>
<evidence type="ECO:0000256" key="2">
    <source>
        <dbReference type="ARBA" id="ARBA00006275"/>
    </source>
</evidence>
<dbReference type="SUPFAM" id="SSF48452">
    <property type="entry name" value="TPR-like"/>
    <property type="match status" value="1"/>
</dbReference>
<dbReference type="Proteomes" id="UP000647339">
    <property type="component" value="Unassembled WGS sequence"/>
</dbReference>
<dbReference type="InterPro" id="IPR011990">
    <property type="entry name" value="TPR-like_helical_dom_sf"/>
</dbReference>
<comment type="subcellular location">
    <subcellularLocation>
        <location evidence="1">Cell outer membrane</location>
    </subcellularLocation>
</comment>
<keyword evidence="5" id="KW-0998">Cell outer membrane</keyword>
<reference evidence="8" key="1">
    <citation type="journal article" date="2019" name="Int. J. Syst. Evol. Microbiol.">
        <title>The Global Catalogue of Microorganisms (GCM) 10K type strain sequencing project: providing services to taxonomists for standard genome sequencing and annotation.</title>
        <authorList>
            <consortium name="The Broad Institute Genomics Platform"/>
            <consortium name="The Broad Institute Genome Sequencing Center for Infectious Disease"/>
            <person name="Wu L."/>
            <person name="Ma J."/>
        </authorList>
    </citation>
    <scope>NUCLEOTIDE SEQUENCE [LARGE SCALE GENOMIC DNA]</scope>
    <source>
        <strain evidence="8">CGMCC 1.15407</strain>
    </source>
</reference>
<evidence type="ECO:0000256" key="5">
    <source>
        <dbReference type="ARBA" id="ARBA00023237"/>
    </source>
</evidence>